<proteinExistence type="inferred from homology"/>
<feature type="binding site" evidence="5">
    <location>
        <position position="165"/>
    </location>
    <ligand>
        <name>a divalent metal cation</name>
        <dbReference type="ChEBI" id="CHEBI:60240"/>
        <label>1</label>
    </ligand>
</feature>
<organism evidence="8 9">
    <name type="scientific">Euroglyphus maynei</name>
    <name type="common">Mayne's house dust mite</name>
    <dbReference type="NCBI Taxonomy" id="6958"/>
    <lineage>
        <taxon>Eukaryota</taxon>
        <taxon>Metazoa</taxon>
        <taxon>Ecdysozoa</taxon>
        <taxon>Arthropoda</taxon>
        <taxon>Chelicerata</taxon>
        <taxon>Arachnida</taxon>
        <taxon>Acari</taxon>
        <taxon>Acariformes</taxon>
        <taxon>Sarcoptiformes</taxon>
        <taxon>Astigmata</taxon>
        <taxon>Psoroptidia</taxon>
        <taxon>Analgoidea</taxon>
        <taxon>Pyroglyphidae</taxon>
        <taxon>Pyroglyphinae</taxon>
        <taxon>Euroglyphus</taxon>
    </lineage>
</organism>
<comment type="cofactor">
    <cofactor evidence="5">
        <name>Co(2+)</name>
        <dbReference type="ChEBI" id="CHEBI:48828"/>
    </cofactor>
    <cofactor evidence="5">
        <name>Zn(2+)</name>
        <dbReference type="ChEBI" id="CHEBI:29105"/>
    </cofactor>
    <cofactor evidence="5">
        <name>Mn(2+)</name>
        <dbReference type="ChEBI" id="CHEBI:29035"/>
    </cofactor>
    <cofactor evidence="5">
        <name>Fe(2+)</name>
        <dbReference type="ChEBI" id="CHEBI:29033"/>
    </cofactor>
    <text evidence="5">Binds 2 divalent metal cations per subunit. Has a high-affinity and a low affinity metal-binding site. The true nature of the physiological cofactor is under debate. The enzyme is active with cobalt, zinc, manganese or divalent iron ions. Most likely, methionine aminopeptidases function as mononuclear Fe(2+)-metalloproteases under physiological conditions, and the catalytically relevant metal-binding site has been assigned to the histidine-containing high-affinity site.</text>
</comment>
<dbReference type="SUPFAM" id="SSF55920">
    <property type="entry name" value="Creatinase/aminopeptidase"/>
    <property type="match status" value="1"/>
</dbReference>
<keyword evidence="3 5" id="KW-0479">Metal-binding</keyword>
<evidence type="ECO:0000256" key="6">
    <source>
        <dbReference type="RuleBase" id="RU003653"/>
    </source>
</evidence>
<keyword evidence="4 5" id="KW-0378">Hydrolase</keyword>
<dbReference type="PRINTS" id="PR00599">
    <property type="entry name" value="MAPEPTIDASE"/>
</dbReference>
<feature type="domain" description="Peptidase M24" evidence="7">
    <location>
        <begin position="82"/>
        <end position="308"/>
    </location>
</feature>
<feature type="binding site" evidence="5">
    <location>
        <position position="271"/>
    </location>
    <ligand>
        <name>a divalent metal cation</name>
        <dbReference type="ChEBI" id="CHEBI:60240"/>
        <label>2</label>
        <note>catalytic</note>
    </ligand>
</feature>
<dbReference type="PANTHER" id="PTHR43330">
    <property type="entry name" value="METHIONINE AMINOPEPTIDASE"/>
    <property type="match status" value="1"/>
</dbReference>
<dbReference type="InterPro" id="IPR001714">
    <property type="entry name" value="Pept_M24_MAP"/>
</dbReference>
<dbReference type="GO" id="GO:0004239">
    <property type="term" value="F:initiator methionyl aminopeptidase activity"/>
    <property type="evidence" value="ECO:0007669"/>
    <property type="project" value="UniProtKB-UniRule"/>
</dbReference>
<dbReference type="InterPro" id="IPR036005">
    <property type="entry name" value="Creatinase/aminopeptidase-like"/>
</dbReference>
<keyword evidence="9" id="KW-1185">Reference proteome</keyword>
<comment type="catalytic activity">
    <reaction evidence="5 6">
        <text>Release of N-terminal amino acids, preferentially methionine, from peptides and arylamides.</text>
        <dbReference type="EC" id="3.4.11.18"/>
    </reaction>
</comment>
<dbReference type="Proteomes" id="UP000194236">
    <property type="component" value="Unassembled WGS sequence"/>
</dbReference>
<accession>A0A1Y3BC27</accession>
<evidence type="ECO:0000313" key="9">
    <source>
        <dbReference type="Proteomes" id="UP000194236"/>
    </source>
</evidence>
<dbReference type="OrthoDB" id="3209743at2759"/>
<feature type="binding site" evidence="5">
    <location>
        <position position="239"/>
    </location>
    <ligand>
        <name>a divalent metal cation</name>
        <dbReference type="ChEBI" id="CHEBI:60240"/>
        <label>2</label>
        <note>catalytic</note>
    </ligand>
</feature>
<evidence type="ECO:0000259" key="7">
    <source>
        <dbReference type="Pfam" id="PF00557"/>
    </source>
</evidence>
<sequence length="318" mass="36235">MLSTRVTFTIMRNVLAKFNVYTASQKFSSLDSSSYEIIEPKYPTKNVTRYFPSDILLPDYATHGQPRKHCNSVNIKDVKYIEKIWNSCKIAKTILMKTGDQLKIGMTCEDIDDIVYNLCLQHKCYPSPLNYSGFPKCVTTSVNNIAVHGIPDQRPLQNGDIISIDVSIYHDGFHGDCCHTFAIGECDQQAKHLMNVAELCLYESIKICRAGQLISAIGKTIENITRKYDMDVVREFCGHGVGMDLHENPQILHYDHDSNEIMFENMIFTIEPIILETSTNIVMFDDGWTVASENNCRSAQFEHTIWIRKKDAVILTEI</sequence>
<keyword evidence="2 5" id="KW-0645">Protease</keyword>
<dbReference type="EMBL" id="MUJZ01031144">
    <property type="protein sequence ID" value="OTF77747.1"/>
    <property type="molecule type" value="Genomic_DNA"/>
</dbReference>
<name>A0A1Y3BC27_EURMA</name>
<reference evidence="8 9" key="1">
    <citation type="submission" date="2017-03" db="EMBL/GenBank/DDBJ databases">
        <title>Genome Survey of Euroglyphus maynei.</title>
        <authorList>
            <person name="Arlian L.G."/>
            <person name="Morgan M.S."/>
            <person name="Rider S.D."/>
        </authorList>
    </citation>
    <scope>NUCLEOTIDE SEQUENCE [LARGE SCALE GENOMIC DNA]</scope>
    <source>
        <strain evidence="8">Arlian Lab</strain>
        <tissue evidence="8">Whole body</tissue>
    </source>
</reference>
<keyword evidence="1 5" id="KW-0031">Aminopeptidase</keyword>
<dbReference type="GO" id="GO:0006508">
    <property type="term" value="P:proteolysis"/>
    <property type="evidence" value="ECO:0007669"/>
    <property type="project" value="UniProtKB-KW"/>
</dbReference>
<dbReference type="GO" id="GO:0070006">
    <property type="term" value="F:metalloaminopeptidase activity"/>
    <property type="evidence" value="ECO:0007669"/>
    <property type="project" value="UniProtKB-UniRule"/>
</dbReference>
<dbReference type="PANTHER" id="PTHR43330:SF8">
    <property type="entry name" value="METHIONINE AMINOPEPTIDASE 1D, MITOCHONDRIAL"/>
    <property type="match status" value="1"/>
</dbReference>
<feature type="binding site" evidence="5">
    <location>
        <position position="302"/>
    </location>
    <ligand>
        <name>a divalent metal cation</name>
        <dbReference type="ChEBI" id="CHEBI:60240"/>
        <label>2</label>
        <note>catalytic</note>
    </ligand>
</feature>
<dbReference type="PROSITE" id="PS00680">
    <property type="entry name" value="MAP_1"/>
    <property type="match status" value="1"/>
</dbReference>
<dbReference type="InterPro" id="IPR002467">
    <property type="entry name" value="Pept_M24A_MAP1"/>
</dbReference>
<gene>
    <name evidence="8" type="ORF">BLA29_002937</name>
</gene>
<evidence type="ECO:0000256" key="2">
    <source>
        <dbReference type="ARBA" id="ARBA00022670"/>
    </source>
</evidence>
<feature type="binding site" evidence="5">
    <location>
        <position position="148"/>
    </location>
    <ligand>
        <name>substrate</name>
    </ligand>
</feature>
<evidence type="ECO:0000256" key="3">
    <source>
        <dbReference type="ARBA" id="ARBA00022723"/>
    </source>
</evidence>
<comment type="function">
    <text evidence="6">Cotranslationally removes the N-terminal methionine from nascent proteins. The N-terminal methionine is often cleaved when the second residue in the primary sequence is small and uncharged (Met-Ala-, Cys, Gly, Pro, Ser, Thr, or Val).</text>
</comment>
<dbReference type="NCBIfam" id="TIGR00500">
    <property type="entry name" value="met_pdase_I"/>
    <property type="match status" value="1"/>
</dbReference>
<evidence type="ECO:0000256" key="1">
    <source>
        <dbReference type="ARBA" id="ARBA00022438"/>
    </source>
</evidence>
<evidence type="ECO:0000256" key="4">
    <source>
        <dbReference type="ARBA" id="ARBA00022801"/>
    </source>
</evidence>
<comment type="caution">
    <text evidence="8">The sequence shown here is derived from an EMBL/GenBank/DDBJ whole genome shotgun (WGS) entry which is preliminary data.</text>
</comment>
<dbReference type="Gene3D" id="3.90.230.10">
    <property type="entry name" value="Creatinase/methionine aminopeptidase superfamily"/>
    <property type="match status" value="1"/>
</dbReference>
<dbReference type="InterPro" id="IPR000994">
    <property type="entry name" value="Pept_M24"/>
</dbReference>
<dbReference type="GO" id="GO:0046872">
    <property type="term" value="F:metal ion binding"/>
    <property type="evidence" value="ECO:0007669"/>
    <property type="project" value="UniProtKB-UniRule"/>
</dbReference>
<dbReference type="CDD" id="cd01086">
    <property type="entry name" value="MetAP1"/>
    <property type="match status" value="1"/>
</dbReference>
<dbReference type="HAMAP" id="MF_01974">
    <property type="entry name" value="MetAP_1"/>
    <property type="match status" value="1"/>
</dbReference>
<dbReference type="AlphaFoldDB" id="A0A1Y3BC27"/>
<feature type="binding site" evidence="5">
    <location>
        <position position="246"/>
    </location>
    <ligand>
        <name>substrate</name>
    </ligand>
</feature>
<feature type="binding site" evidence="5">
    <location>
        <position position="302"/>
    </location>
    <ligand>
        <name>a divalent metal cation</name>
        <dbReference type="ChEBI" id="CHEBI:60240"/>
        <label>1</label>
    </ligand>
</feature>
<feature type="binding site" evidence="5">
    <location>
        <position position="176"/>
    </location>
    <ligand>
        <name>a divalent metal cation</name>
        <dbReference type="ChEBI" id="CHEBI:60240"/>
        <label>1</label>
    </ligand>
</feature>
<evidence type="ECO:0000256" key="5">
    <source>
        <dbReference type="HAMAP-Rule" id="MF_03174"/>
    </source>
</evidence>
<feature type="binding site" evidence="5">
    <location>
        <position position="176"/>
    </location>
    <ligand>
        <name>a divalent metal cation</name>
        <dbReference type="ChEBI" id="CHEBI:60240"/>
        <label>2</label>
        <note>catalytic</note>
    </ligand>
</feature>
<dbReference type="EC" id="3.4.11.18" evidence="6"/>
<comment type="similarity">
    <text evidence="5">Belongs to the peptidase M24A family. Methionine aminopeptidase type 1 subfamily.</text>
</comment>
<dbReference type="Pfam" id="PF00557">
    <property type="entry name" value="Peptidase_M24"/>
    <property type="match status" value="1"/>
</dbReference>
<protein>
    <recommendedName>
        <fullName evidence="6">Methionine aminopeptidase</fullName>
        <ecNumber evidence="6">3.4.11.18</ecNumber>
    </recommendedName>
</protein>
<evidence type="ECO:0000313" key="8">
    <source>
        <dbReference type="EMBL" id="OTF77747.1"/>
    </source>
</evidence>